<keyword evidence="2 4" id="KW-0560">Oxidoreductase</keyword>
<dbReference type="InParanoid" id="F7Q1W3"/>
<keyword evidence="2" id="KW-0521">NADP</keyword>
<keyword evidence="5" id="KW-1185">Reference proteome</keyword>
<dbReference type="GO" id="GO:0008831">
    <property type="term" value="F:dTDP-4-dehydrorhamnose reductase activity"/>
    <property type="evidence" value="ECO:0007669"/>
    <property type="project" value="UniProtKB-EC"/>
</dbReference>
<comment type="pathway">
    <text evidence="2">Carbohydrate biosynthesis; dTDP-L-rhamnose biosynthesis.</text>
</comment>
<dbReference type="UniPathway" id="UPA00124"/>
<dbReference type="Gene3D" id="3.40.50.720">
    <property type="entry name" value="NAD(P)-binding Rossmann-like Domain"/>
    <property type="match status" value="1"/>
</dbReference>
<dbReference type="Pfam" id="PF04321">
    <property type="entry name" value="RmlD_sub_bind"/>
    <property type="match status" value="1"/>
</dbReference>
<evidence type="ECO:0000313" key="4">
    <source>
        <dbReference type="EMBL" id="ERJ12226.1"/>
    </source>
</evidence>
<dbReference type="PANTHER" id="PTHR10491:SF4">
    <property type="entry name" value="METHIONINE ADENOSYLTRANSFERASE 2 SUBUNIT BETA"/>
    <property type="match status" value="1"/>
</dbReference>
<dbReference type="STRING" id="1033810.HLPCO_001753"/>
<dbReference type="SUPFAM" id="SSF51735">
    <property type="entry name" value="NAD(P)-binding Rossmann-fold domains"/>
    <property type="match status" value="1"/>
</dbReference>
<dbReference type="AlphaFoldDB" id="F7Q1W3"/>
<protein>
    <recommendedName>
        <fullName evidence="2">dTDP-4-dehydrorhamnose reductase</fullName>
        <ecNumber evidence="2">1.1.1.133</ecNumber>
    </recommendedName>
</protein>
<evidence type="ECO:0000256" key="2">
    <source>
        <dbReference type="RuleBase" id="RU364082"/>
    </source>
</evidence>
<comment type="function">
    <text evidence="2">Catalyzes the reduction of dTDP-6-deoxy-L-lyxo-4-hexulose to yield dTDP-L-rhamnose.</text>
</comment>
<name>F7Q1W3_9MOLU</name>
<dbReference type="InterPro" id="IPR036291">
    <property type="entry name" value="NAD(P)-bd_dom_sf"/>
</dbReference>
<sequence length="251" mass="28593">MKAIITGMNGTVAPVVASYFEKHDVEIIPWDRSVVPTDNEQAMYEFITRVKPDFLLHIGMGSPEMTEFVARICFQNNITFLFTSTVSVFSESGSGPYTVESEPNAEDDYGLYKRKCERLIKEVNKDAYIVRIGWQIGDQAGSNNMVDFLVNLVKEKGYIEASNKWYPSCSHLIDTAKTIYDILNTKDSGLYLVNSNQNRTFYDIVNGLNNSERNWNVKKGSNPSRDDRMFDDRIQIQSIATRLGIDHEVNE</sequence>
<dbReference type="GO" id="GO:0019305">
    <property type="term" value="P:dTDP-rhamnose biosynthetic process"/>
    <property type="evidence" value="ECO:0007669"/>
    <property type="project" value="UniProtKB-UniPathway"/>
</dbReference>
<dbReference type="InterPro" id="IPR029903">
    <property type="entry name" value="RmlD-like-bd"/>
</dbReference>
<organism evidence="4 5">
    <name type="scientific">Haloplasma contractile SSD-17B</name>
    <dbReference type="NCBI Taxonomy" id="1033810"/>
    <lineage>
        <taxon>Bacteria</taxon>
        <taxon>Bacillati</taxon>
        <taxon>Mycoplasmatota</taxon>
        <taxon>Mollicutes</taxon>
        <taxon>Haloplasmatales</taxon>
        <taxon>Haloplasmataceae</taxon>
        <taxon>Haloplasma</taxon>
    </lineage>
</organism>
<dbReference type="eggNOG" id="COG1091">
    <property type="taxonomic scope" value="Bacteria"/>
</dbReference>
<dbReference type="RefSeq" id="WP_008825230.1">
    <property type="nucleotide sequence ID" value="NZ_AFNU02000005.1"/>
</dbReference>
<comment type="caution">
    <text evidence="4">The sequence shown here is derived from an EMBL/GenBank/DDBJ whole genome shotgun (WGS) entry which is preliminary data.</text>
</comment>
<evidence type="ECO:0000259" key="3">
    <source>
        <dbReference type="Pfam" id="PF04321"/>
    </source>
</evidence>
<dbReference type="PANTHER" id="PTHR10491">
    <property type="entry name" value="DTDP-4-DEHYDRORHAMNOSE REDUCTASE"/>
    <property type="match status" value="1"/>
</dbReference>
<dbReference type="EMBL" id="AFNU02000005">
    <property type="protein sequence ID" value="ERJ12226.1"/>
    <property type="molecule type" value="Genomic_DNA"/>
</dbReference>
<evidence type="ECO:0000313" key="5">
    <source>
        <dbReference type="Proteomes" id="UP000005707"/>
    </source>
</evidence>
<reference evidence="4 5" key="2">
    <citation type="journal article" date="2013" name="PLoS ONE">
        <title>INDIGO - INtegrated Data Warehouse of MIcrobial GenOmes with Examples from the Red Sea Extremophiles.</title>
        <authorList>
            <person name="Alam I."/>
            <person name="Antunes A."/>
            <person name="Kamau A.A."/>
            <person name="Ba Alawi W."/>
            <person name="Kalkatawi M."/>
            <person name="Stingl U."/>
            <person name="Bajic V.B."/>
        </authorList>
    </citation>
    <scope>NUCLEOTIDE SEQUENCE [LARGE SCALE GENOMIC DNA]</scope>
    <source>
        <strain evidence="4 5">SSD-17B</strain>
    </source>
</reference>
<dbReference type="EC" id="1.1.1.133" evidence="2"/>
<reference evidence="4 5" key="1">
    <citation type="journal article" date="2011" name="J. Bacteriol.">
        <title>Genome sequence of Haloplasma contractile, an unusual contractile bacterium from a deep-sea anoxic brine lake.</title>
        <authorList>
            <person name="Antunes A."/>
            <person name="Alam I."/>
            <person name="El Dorry H."/>
            <person name="Siam R."/>
            <person name="Robertson A."/>
            <person name="Bajic V.B."/>
            <person name="Stingl U."/>
        </authorList>
    </citation>
    <scope>NUCLEOTIDE SEQUENCE [LARGE SCALE GENOMIC DNA]</scope>
    <source>
        <strain evidence="4 5">SSD-17B</strain>
    </source>
</reference>
<dbReference type="Proteomes" id="UP000005707">
    <property type="component" value="Unassembled WGS sequence"/>
</dbReference>
<evidence type="ECO:0000256" key="1">
    <source>
        <dbReference type="ARBA" id="ARBA00010944"/>
    </source>
</evidence>
<feature type="domain" description="RmlD-like substrate binding" evidence="3">
    <location>
        <begin position="66"/>
        <end position="203"/>
    </location>
</feature>
<accession>F7Q1W3</accession>
<dbReference type="OrthoDB" id="9803892at2"/>
<dbReference type="InterPro" id="IPR005913">
    <property type="entry name" value="dTDP_dehydrorham_reduct"/>
</dbReference>
<comment type="similarity">
    <text evidence="1 2">Belongs to the dTDP-4-dehydrorhamnose reductase family.</text>
</comment>
<proteinExistence type="inferred from homology"/>
<gene>
    <name evidence="4" type="ORF">HLPCO_001753</name>
</gene>